<sequence length="331" mass="37164">MKKNWIAVVLFSILALSGCGSSVESVKKTDGDVPVKKEEPVDTPEDAVDEPDEDVVYTIGDRITFDDQYALTIVSVKETEERNEFSEKEVEQVLLIEYLYENLRSEDEIYISDMEFKLVDEGGNMMDTYPVDSGFSPEHTPMGAKTLASFAVGTTEKSSKIEVHYYDNFFSSQSDCVFSLPIGSEAEVNLNGALPEYENTYSVGETIEITTEDGVYTVTIDSVEKTTERNEYEAKKPEAVYKIAYSYANVSMEEPVYISEYSFTLIDEQGNTGYVYPNFSDEYPSETIKGAKSNAVMFFGTHKDSGSLVLAFKDNMFNTNSDFYIRADNLN</sequence>
<name>A0A1G8R8D8_9CLOT</name>
<evidence type="ECO:0000313" key="4">
    <source>
        <dbReference type="EMBL" id="SDJ13242.1"/>
    </source>
</evidence>
<keyword evidence="1 3" id="KW-0732">Signal</keyword>
<feature type="chain" id="PRO_5038807623" description="DUF4352 domain-containing protein" evidence="3">
    <location>
        <begin position="23"/>
        <end position="331"/>
    </location>
</feature>
<evidence type="ECO:0000256" key="3">
    <source>
        <dbReference type="SAM" id="SignalP"/>
    </source>
</evidence>
<proteinExistence type="predicted"/>
<dbReference type="AlphaFoldDB" id="A0A1G8R8D8"/>
<feature type="region of interest" description="Disordered" evidence="2">
    <location>
        <begin position="23"/>
        <end position="48"/>
    </location>
</feature>
<accession>A0A1G8R8D8</accession>
<gene>
    <name evidence="4" type="ORF">SAMN05421804_10821</name>
</gene>
<dbReference type="Proteomes" id="UP000183255">
    <property type="component" value="Unassembled WGS sequence"/>
</dbReference>
<evidence type="ECO:0000313" key="5">
    <source>
        <dbReference type="Proteomes" id="UP000183255"/>
    </source>
</evidence>
<feature type="compositionally biased region" description="Basic and acidic residues" evidence="2">
    <location>
        <begin position="25"/>
        <end position="40"/>
    </location>
</feature>
<dbReference type="PROSITE" id="PS51257">
    <property type="entry name" value="PROKAR_LIPOPROTEIN"/>
    <property type="match status" value="1"/>
</dbReference>
<dbReference type="EMBL" id="FNDZ01000008">
    <property type="protein sequence ID" value="SDJ13242.1"/>
    <property type="molecule type" value="Genomic_DNA"/>
</dbReference>
<dbReference type="Gene3D" id="2.60.40.1240">
    <property type="match status" value="1"/>
</dbReference>
<protein>
    <recommendedName>
        <fullName evidence="6">DUF4352 domain-containing protein</fullName>
    </recommendedName>
</protein>
<evidence type="ECO:0000256" key="2">
    <source>
        <dbReference type="SAM" id="MobiDB-lite"/>
    </source>
</evidence>
<evidence type="ECO:0000256" key="1">
    <source>
        <dbReference type="ARBA" id="ARBA00022729"/>
    </source>
</evidence>
<reference evidence="4 5" key="1">
    <citation type="submission" date="2016-10" db="EMBL/GenBank/DDBJ databases">
        <authorList>
            <person name="de Groot N.N."/>
        </authorList>
    </citation>
    <scope>NUCLEOTIDE SEQUENCE [LARGE SCALE GENOMIC DNA]</scope>
    <source>
        <strain evidence="4 5">CGMCC 1.5058</strain>
    </source>
</reference>
<organism evidence="4 5">
    <name type="scientific">Proteiniclasticum ruminis</name>
    <dbReference type="NCBI Taxonomy" id="398199"/>
    <lineage>
        <taxon>Bacteria</taxon>
        <taxon>Bacillati</taxon>
        <taxon>Bacillota</taxon>
        <taxon>Clostridia</taxon>
        <taxon>Eubacteriales</taxon>
        <taxon>Clostridiaceae</taxon>
        <taxon>Proteiniclasticum</taxon>
    </lineage>
</organism>
<dbReference type="RefSeq" id="WP_031577290.1">
    <property type="nucleotide sequence ID" value="NZ_FNDZ01000008.1"/>
</dbReference>
<dbReference type="InterPro" id="IPR029050">
    <property type="entry name" value="Immunoprotect_excell_Ig-like"/>
</dbReference>
<evidence type="ECO:0008006" key="6">
    <source>
        <dbReference type="Google" id="ProtNLM"/>
    </source>
</evidence>
<feature type="signal peptide" evidence="3">
    <location>
        <begin position="1"/>
        <end position="22"/>
    </location>
</feature>